<organism evidence="2 3">
    <name type="scientific">Hymenobacter canadensis</name>
    <dbReference type="NCBI Taxonomy" id="2999067"/>
    <lineage>
        <taxon>Bacteria</taxon>
        <taxon>Pseudomonadati</taxon>
        <taxon>Bacteroidota</taxon>
        <taxon>Cytophagia</taxon>
        <taxon>Cytophagales</taxon>
        <taxon>Hymenobacteraceae</taxon>
        <taxon>Hymenobacter</taxon>
    </lineage>
</organism>
<keyword evidence="1" id="KW-0812">Transmembrane</keyword>
<keyword evidence="2" id="KW-0614">Plasmid</keyword>
<keyword evidence="1" id="KW-1133">Transmembrane helix</keyword>
<gene>
    <name evidence="2" type="ORF">O3303_21885</name>
</gene>
<evidence type="ECO:0000256" key="1">
    <source>
        <dbReference type="SAM" id="Phobius"/>
    </source>
</evidence>
<dbReference type="Proteomes" id="UP001211005">
    <property type="component" value="Plasmid unnamed3"/>
</dbReference>
<keyword evidence="3" id="KW-1185">Reference proteome</keyword>
<sequence>MSTGEEVIFSILFAILMIGLTYFYARSLLLKSLFLRQLDALHARVTQGLPLEGAEVDLTAIPWQTVVDEASEGVRGRIDQRLFVHPVYRDAVLATPGLRSRCTLPYSISQW</sequence>
<dbReference type="EMBL" id="CP114770">
    <property type="protein sequence ID" value="WBA44383.1"/>
    <property type="molecule type" value="Genomic_DNA"/>
</dbReference>
<name>A0ABY7LVH6_9BACT</name>
<evidence type="ECO:0000313" key="2">
    <source>
        <dbReference type="EMBL" id="WBA44383.1"/>
    </source>
</evidence>
<protein>
    <submittedName>
        <fullName evidence="2">Uncharacterized protein</fullName>
    </submittedName>
</protein>
<dbReference type="RefSeq" id="WP_269562401.1">
    <property type="nucleotide sequence ID" value="NZ_CP114770.1"/>
</dbReference>
<proteinExistence type="predicted"/>
<keyword evidence="1" id="KW-0472">Membrane</keyword>
<feature type="transmembrane region" description="Helical" evidence="1">
    <location>
        <begin position="6"/>
        <end position="25"/>
    </location>
</feature>
<accession>A0ABY7LVH6</accession>
<evidence type="ECO:0000313" key="3">
    <source>
        <dbReference type="Proteomes" id="UP001211005"/>
    </source>
</evidence>
<reference evidence="2 3" key="1">
    <citation type="submission" date="2022-12" db="EMBL/GenBank/DDBJ databases">
        <title>Hymenobacter canadensis sp. nov. isolated from lake water of the Cambridge Bay, Canada.</title>
        <authorList>
            <person name="Kim W.H."/>
            <person name="Lee Y.M."/>
        </authorList>
    </citation>
    <scope>NUCLEOTIDE SEQUENCE [LARGE SCALE GENOMIC DNA]</scope>
    <source>
        <strain evidence="2 3">PAMC 29467</strain>
        <plasmid evidence="2 3">unnamed3</plasmid>
    </source>
</reference>
<geneLocation type="plasmid" evidence="2 3">
    <name>unnamed3</name>
</geneLocation>